<keyword evidence="7" id="KW-0032">Aminotransferase</keyword>
<dbReference type="SMART" id="SM00345">
    <property type="entry name" value="HTH_GNTR"/>
    <property type="match status" value="1"/>
</dbReference>
<evidence type="ECO:0000256" key="4">
    <source>
        <dbReference type="ARBA" id="ARBA00023125"/>
    </source>
</evidence>
<reference evidence="7 8" key="1">
    <citation type="submission" date="2019-07" db="EMBL/GenBank/DDBJ databases">
        <authorList>
            <person name="Kim J."/>
        </authorList>
    </citation>
    <scope>NUCLEOTIDE SEQUENCE [LARGE SCALE GENOMIC DNA]</scope>
    <source>
        <strain evidence="8">dk17</strain>
    </source>
</reference>
<comment type="caution">
    <text evidence="7">The sequence shown here is derived from an EMBL/GenBank/DDBJ whole genome shotgun (WGS) entry which is preliminary data.</text>
</comment>
<dbReference type="CDD" id="cd00609">
    <property type="entry name" value="AAT_like"/>
    <property type="match status" value="1"/>
</dbReference>
<dbReference type="InterPro" id="IPR036388">
    <property type="entry name" value="WH-like_DNA-bd_sf"/>
</dbReference>
<keyword evidence="5" id="KW-0804">Transcription</keyword>
<accession>A0A563UJG5</accession>
<evidence type="ECO:0000256" key="5">
    <source>
        <dbReference type="ARBA" id="ARBA00023163"/>
    </source>
</evidence>
<dbReference type="SUPFAM" id="SSF46785">
    <property type="entry name" value="Winged helix' DNA-binding domain"/>
    <property type="match status" value="1"/>
</dbReference>
<dbReference type="SUPFAM" id="SSF53383">
    <property type="entry name" value="PLP-dependent transferases"/>
    <property type="match status" value="1"/>
</dbReference>
<evidence type="ECO:0000313" key="7">
    <source>
        <dbReference type="EMBL" id="TWR31428.1"/>
    </source>
</evidence>
<dbReference type="GO" id="GO:0030170">
    <property type="term" value="F:pyridoxal phosphate binding"/>
    <property type="evidence" value="ECO:0007669"/>
    <property type="project" value="InterPro"/>
</dbReference>
<dbReference type="PANTHER" id="PTHR46577:SF1">
    <property type="entry name" value="HTH-TYPE TRANSCRIPTIONAL REGULATORY PROTEIN GABR"/>
    <property type="match status" value="1"/>
</dbReference>
<keyword evidence="3" id="KW-0805">Transcription regulation</keyword>
<sequence length="492" mass="54947">MGSPVSLAFSSFITIERQSATPVYLQIAQQVTNAIQRGYLPVGTKLPGTRLLSLQLQVHRKTAIAAAAELEAQGWLQLVPNKGTYVVSKQALVKLQRPKQNMPLLNSYPVQTGYSVKQSQILDAPFEYQNCTYYFTDGTPDVRLTAIKELSGMYTASMTRRRTLSKLQYHSADTDQYFKRQLSNYLNLTRGLRISPANLLCTSSKEMGLYLIAQLLLSAGDTVVVGELGHFGANMVFQNAGASLKTIPVDEEGICTDHLAKLCERTTVRMVYVNSQHHYPTTVTLGASRRMELLNLAGKYGFIIIEDDHDFEFQYGRSVSMPLASADNNGMVVYLGTFGNSLAPGFRTGFIVAPQNLIHELQKHLLLMDKKENVIAELVLGEMIEEGNIHRHLKKTLKIYQQRRDALCQILEDNFKDTVSFTKPDGGLALWSVWSTQNSLLDVSRKCAAKGLFIPKTLLYQNKKLTAMRIGFGHMDETEMKSSLEILKGSML</sequence>
<dbReference type="Gene3D" id="3.40.640.10">
    <property type="entry name" value="Type I PLP-dependent aspartate aminotransferase-like (Major domain)"/>
    <property type="match status" value="1"/>
</dbReference>
<dbReference type="InterPro" id="IPR004839">
    <property type="entry name" value="Aminotransferase_I/II_large"/>
</dbReference>
<dbReference type="InterPro" id="IPR051446">
    <property type="entry name" value="HTH_trans_reg/aminotransferase"/>
</dbReference>
<organism evidence="7 8">
    <name type="scientific">Mucilaginibacter pallidiroseus</name>
    <dbReference type="NCBI Taxonomy" id="2599295"/>
    <lineage>
        <taxon>Bacteria</taxon>
        <taxon>Pseudomonadati</taxon>
        <taxon>Bacteroidota</taxon>
        <taxon>Sphingobacteriia</taxon>
        <taxon>Sphingobacteriales</taxon>
        <taxon>Sphingobacteriaceae</taxon>
        <taxon>Mucilaginibacter</taxon>
    </lineage>
</organism>
<gene>
    <name evidence="7" type="ORF">FPZ43_02830</name>
</gene>
<dbReference type="InterPro" id="IPR000524">
    <property type="entry name" value="Tscrpt_reg_HTH_GntR"/>
</dbReference>
<dbReference type="RefSeq" id="WP_146380325.1">
    <property type="nucleotide sequence ID" value="NZ_VOEJ01000001.1"/>
</dbReference>
<evidence type="ECO:0000256" key="3">
    <source>
        <dbReference type="ARBA" id="ARBA00023015"/>
    </source>
</evidence>
<dbReference type="AlphaFoldDB" id="A0A563UJG5"/>
<keyword evidence="8" id="KW-1185">Reference proteome</keyword>
<evidence type="ECO:0000259" key="6">
    <source>
        <dbReference type="PROSITE" id="PS50949"/>
    </source>
</evidence>
<evidence type="ECO:0000256" key="2">
    <source>
        <dbReference type="ARBA" id="ARBA00022898"/>
    </source>
</evidence>
<dbReference type="EMBL" id="VOEJ01000001">
    <property type="protein sequence ID" value="TWR31428.1"/>
    <property type="molecule type" value="Genomic_DNA"/>
</dbReference>
<evidence type="ECO:0000256" key="1">
    <source>
        <dbReference type="ARBA" id="ARBA00005384"/>
    </source>
</evidence>
<dbReference type="OrthoDB" id="594134at2"/>
<dbReference type="InterPro" id="IPR015421">
    <property type="entry name" value="PyrdxlP-dep_Trfase_major"/>
</dbReference>
<dbReference type="Gene3D" id="1.10.10.10">
    <property type="entry name" value="Winged helix-like DNA-binding domain superfamily/Winged helix DNA-binding domain"/>
    <property type="match status" value="1"/>
</dbReference>
<dbReference type="PROSITE" id="PS50949">
    <property type="entry name" value="HTH_GNTR"/>
    <property type="match status" value="1"/>
</dbReference>
<dbReference type="InterPro" id="IPR015424">
    <property type="entry name" value="PyrdxlP-dep_Trfase"/>
</dbReference>
<dbReference type="Proteomes" id="UP000320042">
    <property type="component" value="Unassembled WGS sequence"/>
</dbReference>
<name>A0A563UJG5_9SPHI</name>
<comment type="similarity">
    <text evidence="1">In the C-terminal section; belongs to the class-I pyridoxal-phosphate-dependent aminotransferase family.</text>
</comment>
<evidence type="ECO:0000313" key="8">
    <source>
        <dbReference type="Proteomes" id="UP000320042"/>
    </source>
</evidence>
<dbReference type="GO" id="GO:0008483">
    <property type="term" value="F:transaminase activity"/>
    <property type="evidence" value="ECO:0007669"/>
    <property type="project" value="UniProtKB-KW"/>
</dbReference>
<dbReference type="Pfam" id="PF00155">
    <property type="entry name" value="Aminotran_1_2"/>
    <property type="match status" value="1"/>
</dbReference>
<protein>
    <submittedName>
        <fullName evidence="7">PLP-dependent aminotransferase family protein</fullName>
    </submittedName>
</protein>
<dbReference type="PANTHER" id="PTHR46577">
    <property type="entry name" value="HTH-TYPE TRANSCRIPTIONAL REGULATORY PROTEIN GABR"/>
    <property type="match status" value="1"/>
</dbReference>
<proteinExistence type="inferred from homology"/>
<keyword evidence="2" id="KW-0663">Pyridoxal phosphate</keyword>
<feature type="domain" description="HTH gntR-type" evidence="6">
    <location>
        <begin position="21"/>
        <end position="89"/>
    </location>
</feature>
<keyword evidence="7" id="KW-0808">Transferase</keyword>
<keyword evidence="4" id="KW-0238">DNA-binding</keyword>
<dbReference type="GO" id="GO:0003700">
    <property type="term" value="F:DNA-binding transcription factor activity"/>
    <property type="evidence" value="ECO:0007669"/>
    <property type="project" value="InterPro"/>
</dbReference>
<dbReference type="InterPro" id="IPR036390">
    <property type="entry name" value="WH_DNA-bd_sf"/>
</dbReference>
<dbReference type="GO" id="GO:0003677">
    <property type="term" value="F:DNA binding"/>
    <property type="evidence" value="ECO:0007669"/>
    <property type="project" value="UniProtKB-KW"/>
</dbReference>
<dbReference type="Pfam" id="PF00392">
    <property type="entry name" value="GntR"/>
    <property type="match status" value="1"/>
</dbReference>